<proteinExistence type="predicted"/>
<dbReference type="EMBL" id="BAABME010021475">
    <property type="protein sequence ID" value="GAA0163399.1"/>
    <property type="molecule type" value="Genomic_DNA"/>
</dbReference>
<feature type="region of interest" description="Disordered" evidence="1">
    <location>
        <begin position="143"/>
        <end position="163"/>
    </location>
</feature>
<reference evidence="2 3" key="1">
    <citation type="submission" date="2024-01" db="EMBL/GenBank/DDBJ databases">
        <title>The complete chloroplast genome sequence of Lithospermum erythrorhizon: insights into the phylogenetic relationship among Boraginaceae species and the maternal lineages of purple gromwells.</title>
        <authorList>
            <person name="Okada T."/>
            <person name="Watanabe K."/>
        </authorList>
    </citation>
    <scope>NUCLEOTIDE SEQUENCE [LARGE SCALE GENOMIC DNA]</scope>
</reference>
<accession>A0AAV3QH31</accession>
<dbReference type="PANTHER" id="PTHR37725:SF1">
    <property type="match status" value="1"/>
</dbReference>
<organism evidence="2 3">
    <name type="scientific">Lithospermum erythrorhizon</name>
    <name type="common">Purple gromwell</name>
    <name type="synonym">Lithospermum officinale var. erythrorhizon</name>
    <dbReference type="NCBI Taxonomy" id="34254"/>
    <lineage>
        <taxon>Eukaryota</taxon>
        <taxon>Viridiplantae</taxon>
        <taxon>Streptophyta</taxon>
        <taxon>Embryophyta</taxon>
        <taxon>Tracheophyta</taxon>
        <taxon>Spermatophyta</taxon>
        <taxon>Magnoliopsida</taxon>
        <taxon>eudicotyledons</taxon>
        <taxon>Gunneridae</taxon>
        <taxon>Pentapetalae</taxon>
        <taxon>asterids</taxon>
        <taxon>lamiids</taxon>
        <taxon>Boraginales</taxon>
        <taxon>Boraginaceae</taxon>
        <taxon>Boraginoideae</taxon>
        <taxon>Lithospermeae</taxon>
        <taxon>Lithospermum</taxon>
    </lineage>
</organism>
<dbReference type="PANTHER" id="PTHR37725">
    <property type="match status" value="1"/>
</dbReference>
<keyword evidence="3" id="KW-1185">Reference proteome</keyword>
<evidence type="ECO:0000313" key="3">
    <source>
        <dbReference type="Proteomes" id="UP001454036"/>
    </source>
</evidence>
<name>A0AAV3QH31_LITER</name>
<feature type="compositionally biased region" description="Gly residues" evidence="1">
    <location>
        <begin position="146"/>
        <end position="163"/>
    </location>
</feature>
<evidence type="ECO:0000313" key="2">
    <source>
        <dbReference type="EMBL" id="GAA0163399.1"/>
    </source>
</evidence>
<protein>
    <submittedName>
        <fullName evidence="2">Uncharacterized protein</fullName>
    </submittedName>
</protein>
<feature type="region of interest" description="Disordered" evidence="1">
    <location>
        <begin position="98"/>
        <end position="124"/>
    </location>
</feature>
<dbReference type="AlphaFoldDB" id="A0AAV3QH31"/>
<comment type="caution">
    <text evidence="2">The sequence shown here is derived from an EMBL/GenBank/DDBJ whole genome shotgun (WGS) entry which is preliminary data.</text>
</comment>
<evidence type="ECO:0000256" key="1">
    <source>
        <dbReference type="SAM" id="MobiDB-lite"/>
    </source>
</evidence>
<gene>
    <name evidence="2" type="ORF">LIER_39589</name>
</gene>
<sequence length="163" mass="18830">MDDICYSSTLHEYQEYEHSIEDSDFNFCNDEEVHNDRKQACMIRWKSGKRVDPRLLATLESFREFYVEKRELFKKIFPEMYNEFVDVFKKLGDMMEKNKEAASMEQSRTLDRSLSFGSPRASSRGIEIDDDFVNEKFKVKPPTVIIGGGSDGRGAQTGQGNGK</sequence>
<dbReference type="Proteomes" id="UP001454036">
    <property type="component" value="Unassembled WGS sequence"/>
</dbReference>